<feature type="coiled-coil region" evidence="1">
    <location>
        <begin position="130"/>
        <end position="157"/>
    </location>
</feature>
<keyword evidence="3" id="KW-1133">Transmembrane helix</keyword>
<accession>A0ABD3HU90</accession>
<feature type="transmembrane region" description="Helical" evidence="3">
    <location>
        <begin position="73"/>
        <end position="101"/>
    </location>
</feature>
<evidence type="ECO:0000256" key="2">
    <source>
        <dbReference type="SAM" id="MobiDB-lite"/>
    </source>
</evidence>
<feature type="compositionally biased region" description="Basic and acidic residues" evidence="2">
    <location>
        <begin position="276"/>
        <end position="285"/>
    </location>
</feature>
<feature type="region of interest" description="Disordered" evidence="2">
    <location>
        <begin position="166"/>
        <end position="204"/>
    </location>
</feature>
<feature type="transmembrane region" description="Helical" evidence="3">
    <location>
        <begin position="113"/>
        <end position="130"/>
    </location>
</feature>
<keyword evidence="3" id="KW-0472">Membrane</keyword>
<feature type="compositionally biased region" description="Basic and acidic residues" evidence="2">
    <location>
        <begin position="186"/>
        <end position="196"/>
    </location>
</feature>
<evidence type="ECO:0000256" key="1">
    <source>
        <dbReference type="SAM" id="Coils"/>
    </source>
</evidence>
<protein>
    <submittedName>
        <fullName evidence="4">Uncharacterized protein</fullName>
    </submittedName>
</protein>
<reference evidence="4 5" key="1">
    <citation type="submission" date="2024-09" db="EMBL/GenBank/DDBJ databases">
        <title>Chromosome-scale assembly of Riccia sorocarpa.</title>
        <authorList>
            <person name="Paukszto L."/>
        </authorList>
    </citation>
    <scope>NUCLEOTIDE SEQUENCE [LARGE SCALE GENOMIC DNA]</scope>
    <source>
        <strain evidence="4">LP-2024</strain>
        <tissue evidence="4">Aerial parts of the thallus</tissue>
    </source>
</reference>
<evidence type="ECO:0000313" key="5">
    <source>
        <dbReference type="Proteomes" id="UP001633002"/>
    </source>
</evidence>
<dbReference type="AlphaFoldDB" id="A0ABD3HU90"/>
<proteinExistence type="predicted"/>
<dbReference type="PANTHER" id="PTHR36339">
    <property type="entry name" value="F23A5.5"/>
    <property type="match status" value="1"/>
</dbReference>
<keyword evidence="1" id="KW-0175">Coiled coil</keyword>
<dbReference type="PANTHER" id="PTHR36339:SF2">
    <property type="entry name" value="F23A5.5"/>
    <property type="match status" value="1"/>
</dbReference>
<evidence type="ECO:0000313" key="4">
    <source>
        <dbReference type="EMBL" id="KAL3692929.1"/>
    </source>
</evidence>
<feature type="region of interest" description="Disordered" evidence="2">
    <location>
        <begin position="227"/>
        <end position="285"/>
    </location>
</feature>
<comment type="caution">
    <text evidence="4">The sequence shown here is derived from an EMBL/GenBank/DDBJ whole genome shotgun (WGS) entry which is preliminary data.</text>
</comment>
<dbReference type="EMBL" id="JBJQOH010000003">
    <property type="protein sequence ID" value="KAL3692929.1"/>
    <property type="molecule type" value="Genomic_DNA"/>
</dbReference>
<sequence>MWASMGRNRIPSVLLNWGRKAAGGRMKSSIAETGKEDPAAVRQQLEAASREDRLDFLTAAKILFSTPAKPKKFGVVALLICINLFVKVIGAMLVCVIEGFLLVPGFSRLDFHLWQFFAACLPPFAVYLTAQYSRYEMRRLEKEKEEAEKVLLQTVVAEEIASRLTGGGDKTVSEESANRASANKELPQKEDGRKPEGTAVGVQVPVEDLQEMKMRLEALEKKFSRLEGAHKETGVEATPKSQPTSVIRPEGMSPSLSAQYEPKLQRTDQEIGSTKPEMRERTALS</sequence>
<gene>
    <name evidence="4" type="ORF">R1sor_006580</name>
</gene>
<organism evidence="4 5">
    <name type="scientific">Riccia sorocarpa</name>
    <dbReference type="NCBI Taxonomy" id="122646"/>
    <lineage>
        <taxon>Eukaryota</taxon>
        <taxon>Viridiplantae</taxon>
        <taxon>Streptophyta</taxon>
        <taxon>Embryophyta</taxon>
        <taxon>Marchantiophyta</taxon>
        <taxon>Marchantiopsida</taxon>
        <taxon>Marchantiidae</taxon>
        <taxon>Marchantiales</taxon>
        <taxon>Ricciaceae</taxon>
        <taxon>Riccia</taxon>
    </lineage>
</organism>
<dbReference type="Proteomes" id="UP001633002">
    <property type="component" value="Unassembled WGS sequence"/>
</dbReference>
<keyword evidence="5" id="KW-1185">Reference proteome</keyword>
<evidence type="ECO:0000256" key="3">
    <source>
        <dbReference type="SAM" id="Phobius"/>
    </source>
</evidence>
<keyword evidence="3" id="KW-0812">Transmembrane</keyword>
<name>A0ABD3HU90_9MARC</name>